<evidence type="ECO:0000313" key="3">
    <source>
        <dbReference type="EMBL" id="RZF41644.1"/>
    </source>
</evidence>
<dbReference type="OrthoDB" id="6631503at2759"/>
<feature type="compositionally biased region" description="Polar residues" evidence="1">
    <location>
        <begin position="214"/>
        <end position="223"/>
    </location>
</feature>
<dbReference type="Proteomes" id="UP000291343">
    <property type="component" value="Unassembled WGS sequence"/>
</dbReference>
<evidence type="ECO:0000256" key="1">
    <source>
        <dbReference type="SAM" id="MobiDB-lite"/>
    </source>
</evidence>
<feature type="compositionally biased region" description="Polar residues" evidence="1">
    <location>
        <begin position="1108"/>
        <end position="1118"/>
    </location>
</feature>
<accession>A0A482X785</accession>
<feature type="region of interest" description="Disordered" evidence="1">
    <location>
        <begin position="566"/>
        <end position="632"/>
    </location>
</feature>
<evidence type="ECO:0000256" key="2">
    <source>
        <dbReference type="SAM" id="SignalP"/>
    </source>
</evidence>
<feature type="compositionally biased region" description="Polar residues" evidence="1">
    <location>
        <begin position="1086"/>
        <end position="1099"/>
    </location>
</feature>
<proteinExistence type="predicted"/>
<name>A0A482X785_LAOST</name>
<keyword evidence="2" id="KW-0732">Signal</keyword>
<feature type="compositionally biased region" description="Polar residues" evidence="1">
    <location>
        <begin position="758"/>
        <end position="771"/>
    </location>
</feature>
<feature type="compositionally biased region" description="Low complexity" evidence="1">
    <location>
        <begin position="723"/>
        <end position="732"/>
    </location>
</feature>
<dbReference type="STRING" id="195883.A0A482X785"/>
<feature type="region of interest" description="Disordered" evidence="1">
    <location>
        <begin position="204"/>
        <end position="328"/>
    </location>
</feature>
<feature type="region of interest" description="Disordered" evidence="1">
    <location>
        <begin position="863"/>
        <end position="931"/>
    </location>
</feature>
<dbReference type="AlphaFoldDB" id="A0A482X785"/>
<organism evidence="3 4">
    <name type="scientific">Laodelphax striatellus</name>
    <name type="common">Small brown planthopper</name>
    <name type="synonym">Delphax striatella</name>
    <dbReference type="NCBI Taxonomy" id="195883"/>
    <lineage>
        <taxon>Eukaryota</taxon>
        <taxon>Metazoa</taxon>
        <taxon>Ecdysozoa</taxon>
        <taxon>Arthropoda</taxon>
        <taxon>Hexapoda</taxon>
        <taxon>Insecta</taxon>
        <taxon>Pterygota</taxon>
        <taxon>Neoptera</taxon>
        <taxon>Paraneoptera</taxon>
        <taxon>Hemiptera</taxon>
        <taxon>Auchenorrhyncha</taxon>
        <taxon>Fulgoroidea</taxon>
        <taxon>Delphacidae</taxon>
        <taxon>Criomorphinae</taxon>
        <taxon>Laodelphax</taxon>
    </lineage>
</organism>
<dbReference type="EMBL" id="QKKF02016632">
    <property type="protein sequence ID" value="RZF41644.1"/>
    <property type="molecule type" value="Genomic_DNA"/>
</dbReference>
<protein>
    <submittedName>
        <fullName evidence="3">Uncharacterized protein</fullName>
    </submittedName>
</protein>
<feature type="region of interest" description="Disordered" evidence="1">
    <location>
        <begin position="723"/>
        <end position="789"/>
    </location>
</feature>
<sequence length="1162" mass="128987">MVSEVSFHSLLLVACYLLLSSTQARSTDGRLERRQLDFDSVNENADVPVFGRRISSLTKKKQDHLPVSSPDSQSDGSAPDRNYLPGKEYLPPPSAQPPKLSNIINIEPPFGSSDQVNNAINYTPEPERTTKAVTKRIKVPIPRVKTTTEGYPNIEPAAAGNAPNLIQPVTENHENHSLERLCNDPFHSFLCTGATKQRERITGRLRPQAKIPQNVLNGQASFQNERKSPPSRPIEPSPSRDFPSFIKPSTTKPSPTTTEKQPVFKGFDTQPTSDFRAYLPPSKVSSKPEKSYDTQAASDSKAYLPPTETPVQPQPSFESRDYLPPVKPASSDIFQQRKQFSTQPKSFKSFSQSQASSNNFYNFPVSSTLKPIVVNKVNPTVKTVQYTTQKPPVFPQFNNYFSGQDKLPFKSKSDGYAFEHPKTTPQTTTILPEPSNLNEYFAKDSKIPQPNDLDSRLYLPPTNSKPIIQPEPSTDDKSFLPPPVPQKPKFQPINPLPAQQAPVRLLPKSTEKPKLDNIIGAGAQNSLSISQVTTERQHTLEELCNDSFHSFLCVPLKPRQRFNGRLRPQAKLPPGLVLPDSSNINEENRLPAPSSNDEQRIKPKYSKPSTTIPPPIPTVPRTTKPPSSYLPPDQGNVYPLPSGNELTIIRTTKKPLIHFEPSDAFNPYQAVTKKEPKTITKSYSYSFSHTTTKKYNDNYSPLPSSSDNTARIMNLNDGYSYPKPYQPFTFPTTPTPSPTPEVYPQPSNDQLQAIRPSNGYNYPKPSNQLSLPSEKDNESPSPSNNFGTVLIPEDVKRKPKVKFTLPTTSAPVVTTRPTEPDTYIQPAAAQNPVVAVQVVKNKDDHHTLEEQCSHAFHSFLCNTPKRKRPRPDGRLYTGAPEFQPAPSNNNPERLKPSITTKAPYKKVETSTKSNDLEEPAPSSNQQQAIPFNGYNYPSPKTPFNSPIKTTTTPNYDSAPSNPIGNKAPLNNGYSYPKPSPAFNIPISTTTTSSPPEFIDETKQSGSFDNVGYTYPKPSERFPSAAEPSPSILKVDESKESESTGYSYNVPTKSFTLPTRATTPSTTTPYFDIDVRSASRESASLLQPAQNNFARTSSDGYNYPRPDTSKQLQLPSNRSFLDYSAGNPAKTNKPAENKPTPPTSISEQLPKFNEDQFPFSFFK</sequence>
<gene>
    <name evidence="3" type="ORF">LSTR_LSTR008079</name>
</gene>
<comment type="caution">
    <text evidence="3">The sequence shown here is derived from an EMBL/GenBank/DDBJ whole genome shotgun (WGS) entry which is preliminary data.</text>
</comment>
<reference evidence="3 4" key="1">
    <citation type="journal article" date="2017" name="Gigascience">
        <title>Genome sequence of the small brown planthopper, Laodelphax striatellus.</title>
        <authorList>
            <person name="Zhu J."/>
            <person name="Jiang F."/>
            <person name="Wang X."/>
            <person name="Yang P."/>
            <person name="Bao Y."/>
            <person name="Zhao W."/>
            <person name="Wang W."/>
            <person name="Lu H."/>
            <person name="Wang Q."/>
            <person name="Cui N."/>
            <person name="Li J."/>
            <person name="Chen X."/>
            <person name="Luo L."/>
            <person name="Yu J."/>
            <person name="Kang L."/>
            <person name="Cui F."/>
        </authorList>
    </citation>
    <scope>NUCLEOTIDE SEQUENCE [LARGE SCALE GENOMIC DNA]</scope>
    <source>
        <strain evidence="3">Lst14</strain>
    </source>
</reference>
<keyword evidence="4" id="KW-1185">Reference proteome</keyword>
<feature type="region of interest" description="Disordered" evidence="1">
    <location>
        <begin position="1086"/>
        <end position="1162"/>
    </location>
</feature>
<feature type="compositionally biased region" description="Low complexity" evidence="1">
    <location>
        <begin position="247"/>
        <end position="258"/>
    </location>
</feature>
<feature type="signal peptide" evidence="2">
    <location>
        <begin position="1"/>
        <end position="26"/>
    </location>
</feature>
<feature type="region of interest" description="Disordered" evidence="1">
    <location>
        <begin position="1018"/>
        <end position="1045"/>
    </location>
</feature>
<feature type="compositionally biased region" description="Pro residues" evidence="1">
    <location>
        <begin position="733"/>
        <end position="743"/>
    </location>
</feature>
<feature type="region of interest" description="Disordered" evidence="1">
    <location>
        <begin position="444"/>
        <end position="484"/>
    </location>
</feature>
<evidence type="ECO:0000313" key="4">
    <source>
        <dbReference type="Proteomes" id="UP000291343"/>
    </source>
</evidence>
<feature type="region of interest" description="Disordered" evidence="1">
    <location>
        <begin position="58"/>
        <end position="115"/>
    </location>
</feature>
<feature type="chain" id="PRO_5019749869" evidence="2">
    <location>
        <begin position="27"/>
        <end position="1162"/>
    </location>
</feature>
<dbReference type="InParanoid" id="A0A482X785"/>